<dbReference type="Pfam" id="PF13499">
    <property type="entry name" value="EF-hand_7"/>
    <property type="match status" value="1"/>
</dbReference>
<name>A0AAD5KQM1_9FUNG</name>
<sequence length="181" mass="21012">MSRLIILSAFATMLVAAGQQQFHFANFEDKHMQDTHGIQVNDEVAFFKIHDDNGDGFWDESDLRAMYGLERDIDPNAHHVRTIVDRALQDLDKDKDGKISLEEYMKSQLPDWTPEEIQEEKEWMDHHPPQTGTPKAFHHSDQPEWSEGDHEEEEQSGSSSHEAQYQHHQEGDFVPDKFKAN</sequence>
<organism evidence="6 7">
    <name type="scientific">Phascolomyces articulosus</name>
    <dbReference type="NCBI Taxonomy" id="60185"/>
    <lineage>
        <taxon>Eukaryota</taxon>
        <taxon>Fungi</taxon>
        <taxon>Fungi incertae sedis</taxon>
        <taxon>Mucoromycota</taxon>
        <taxon>Mucoromycotina</taxon>
        <taxon>Mucoromycetes</taxon>
        <taxon>Mucorales</taxon>
        <taxon>Lichtheimiaceae</taxon>
        <taxon>Phascolomyces</taxon>
    </lineage>
</organism>
<feature type="compositionally biased region" description="Acidic residues" evidence="3">
    <location>
        <begin position="144"/>
        <end position="155"/>
    </location>
</feature>
<dbReference type="PROSITE" id="PS50222">
    <property type="entry name" value="EF_HAND_2"/>
    <property type="match status" value="1"/>
</dbReference>
<dbReference type="SUPFAM" id="SSF47473">
    <property type="entry name" value="EF-hand"/>
    <property type="match status" value="1"/>
</dbReference>
<dbReference type="GO" id="GO:0005509">
    <property type="term" value="F:calcium ion binding"/>
    <property type="evidence" value="ECO:0007669"/>
    <property type="project" value="InterPro"/>
</dbReference>
<accession>A0AAD5KQM1</accession>
<dbReference type="PANTHER" id="PTHR19237:SF20">
    <property type="entry name" value="NUCLEOBINDIN 1"/>
    <property type="match status" value="1"/>
</dbReference>
<keyword evidence="1 4" id="KW-0732">Signal</keyword>
<feature type="signal peptide" evidence="4">
    <location>
        <begin position="1"/>
        <end position="17"/>
    </location>
</feature>
<feature type="domain" description="EF-hand" evidence="5">
    <location>
        <begin position="79"/>
        <end position="114"/>
    </location>
</feature>
<reference evidence="6" key="2">
    <citation type="submission" date="2023-02" db="EMBL/GenBank/DDBJ databases">
        <authorList>
            <consortium name="DOE Joint Genome Institute"/>
            <person name="Mondo S.J."/>
            <person name="Chang Y."/>
            <person name="Wang Y."/>
            <person name="Ahrendt S."/>
            <person name="Andreopoulos W."/>
            <person name="Barry K."/>
            <person name="Beard J."/>
            <person name="Benny G.L."/>
            <person name="Blankenship S."/>
            <person name="Bonito G."/>
            <person name="Cuomo C."/>
            <person name="Desiro A."/>
            <person name="Gervers K.A."/>
            <person name="Hundley H."/>
            <person name="Kuo A."/>
            <person name="LaButti K."/>
            <person name="Lang B.F."/>
            <person name="Lipzen A."/>
            <person name="O'Donnell K."/>
            <person name="Pangilinan J."/>
            <person name="Reynolds N."/>
            <person name="Sandor L."/>
            <person name="Smith M.W."/>
            <person name="Tsang A."/>
            <person name="Grigoriev I.V."/>
            <person name="Stajich J.E."/>
            <person name="Spatafora J.W."/>
        </authorList>
    </citation>
    <scope>NUCLEOTIDE SEQUENCE</scope>
    <source>
        <strain evidence="6">RSA 2281</strain>
    </source>
</reference>
<evidence type="ECO:0000256" key="4">
    <source>
        <dbReference type="SAM" id="SignalP"/>
    </source>
</evidence>
<dbReference type="EMBL" id="JAIXMP010000001">
    <property type="protein sequence ID" value="KAI9278242.1"/>
    <property type="molecule type" value="Genomic_DNA"/>
</dbReference>
<dbReference type="GO" id="GO:0070062">
    <property type="term" value="C:extracellular exosome"/>
    <property type="evidence" value="ECO:0007669"/>
    <property type="project" value="TreeGrafter"/>
</dbReference>
<feature type="compositionally biased region" description="Basic and acidic residues" evidence="3">
    <location>
        <begin position="164"/>
        <end position="181"/>
    </location>
</feature>
<evidence type="ECO:0000256" key="1">
    <source>
        <dbReference type="ARBA" id="ARBA00022729"/>
    </source>
</evidence>
<dbReference type="Proteomes" id="UP001209540">
    <property type="component" value="Unassembled WGS sequence"/>
</dbReference>
<dbReference type="InterPro" id="IPR011992">
    <property type="entry name" value="EF-hand-dom_pair"/>
</dbReference>
<keyword evidence="7" id="KW-1185">Reference proteome</keyword>
<evidence type="ECO:0000256" key="2">
    <source>
        <dbReference type="ARBA" id="ARBA00022837"/>
    </source>
</evidence>
<feature type="chain" id="PRO_5042070332" description="EF-hand domain-containing protein" evidence="4">
    <location>
        <begin position="18"/>
        <end position="181"/>
    </location>
</feature>
<dbReference type="PANTHER" id="PTHR19237">
    <property type="entry name" value="NUCLEOBINDIN"/>
    <property type="match status" value="1"/>
</dbReference>
<dbReference type="AlphaFoldDB" id="A0AAD5KQM1"/>
<feature type="region of interest" description="Disordered" evidence="3">
    <location>
        <begin position="118"/>
        <end position="181"/>
    </location>
</feature>
<dbReference type="InterPro" id="IPR002048">
    <property type="entry name" value="EF_hand_dom"/>
</dbReference>
<proteinExistence type="predicted"/>
<evidence type="ECO:0000313" key="6">
    <source>
        <dbReference type="EMBL" id="KAI9278242.1"/>
    </source>
</evidence>
<evidence type="ECO:0000259" key="5">
    <source>
        <dbReference type="PROSITE" id="PS50222"/>
    </source>
</evidence>
<dbReference type="InterPro" id="IPR040250">
    <property type="entry name" value="Nucleobindin"/>
</dbReference>
<comment type="caution">
    <text evidence="6">The sequence shown here is derived from an EMBL/GenBank/DDBJ whole genome shotgun (WGS) entry which is preliminary data.</text>
</comment>
<protein>
    <recommendedName>
        <fullName evidence="5">EF-hand domain-containing protein</fullName>
    </recommendedName>
</protein>
<dbReference type="Gene3D" id="1.10.238.10">
    <property type="entry name" value="EF-hand"/>
    <property type="match status" value="1"/>
</dbReference>
<evidence type="ECO:0000256" key="3">
    <source>
        <dbReference type="SAM" id="MobiDB-lite"/>
    </source>
</evidence>
<evidence type="ECO:0000313" key="7">
    <source>
        <dbReference type="Proteomes" id="UP001209540"/>
    </source>
</evidence>
<dbReference type="GO" id="GO:0005793">
    <property type="term" value="C:endoplasmic reticulum-Golgi intermediate compartment"/>
    <property type="evidence" value="ECO:0007669"/>
    <property type="project" value="TreeGrafter"/>
</dbReference>
<keyword evidence="2" id="KW-0106">Calcium</keyword>
<dbReference type="InterPro" id="IPR018247">
    <property type="entry name" value="EF_Hand_1_Ca_BS"/>
</dbReference>
<gene>
    <name evidence="6" type="ORF">BDA99DRAFT_491550</name>
</gene>
<dbReference type="PROSITE" id="PS00018">
    <property type="entry name" value="EF_HAND_1"/>
    <property type="match status" value="1"/>
</dbReference>
<reference evidence="6" key="1">
    <citation type="journal article" date="2022" name="IScience">
        <title>Evolution of zygomycete secretomes and the origins of terrestrial fungal ecologies.</title>
        <authorList>
            <person name="Chang Y."/>
            <person name="Wang Y."/>
            <person name="Mondo S."/>
            <person name="Ahrendt S."/>
            <person name="Andreopoulos W."/>
            <person name="Barry K."/>
            <person name="Beard J."/>
            <person name="Benny G.L."/>
            <person name="Blankenship S."/>
            <person name="Bonito G."/>
            <person name="Cuomo C."/>
            <person name="Desiro A."/>
            <person name="Gervers K.A."/>
            <person name="Hundley H."/>
            <person name="Kuo A."/>
            <person name="LaButti K."/>
            <person name="Lang B.F."/>
            <person name="Lipzen A."/>
            <person name="O'Donnell K."/>
            <person name="Pangilinan J."/>
            <person name="Reynolds N."/>
            <person name="Sandor L."/>
            <person name="Smith M.E."/>
            <person name="Tsang A."/>
            <person name="Grigoriev I.V."/>
            <person name="Stajich J.E."/>
            <person name="Spatafora J.W."/>
        </authorList>
    </citation>
    <scope>NUCLEOTIDE SEQUENCE</scope>
    <source>
        <strain evidence="6">RSA 2281</strain>
    </source>
</reference>